<evidence type="ECO:0000313" key="2">
    <source>
        <dbReference type="Proteomes" id="UP000533269"/>
    </source>
</evidence>
<protein>
    <submittedName>
        <fullName evidence="1">Uncharacterized protein</fullName>
    </submittedName>
</protein>
<evidence type="ECO:0000313" key="1">
    <source>
        <dbReference type="EMBL" id="MBB2899624.1"/>
    </source>
</evidence>
<organism evidence="1 2">
    <name type="scientific">Kineococcus radiotolerans</name>
    <dbReference type="NCBI Taxonomy" id="131568"/>
    <lineage>
        <taxon>Bacteria</taxon>
        <taxon>Bacillati</taxon>
        <taxon>Actinomycetota</taxon>
        <taxon>Actinomycetes</taxon>
        <taxon>Kineosporiales</taxon>
        <taxon>Kineosporiaceae</taxon>
        <taxon>Kineococcus</taxon>
    </lineage>
</organism>
<dbReference type="EMBL" id="JACHVY010000001">
    <property type="protein sequence ID" value="MBB2899624.1"/>
    <property type="molecule type" value="Genomic_DNA"/>
</dbReference>
<proteinExistence type="predicted"/>
<dbReference type="Proteomes" id="UP000533269">
    <property type="component" value="Unassembled WGS sequence"/>
</dbReference>
<reference evidence="1 2" key="2">
    <citation type="submission" date="2020-08" db="EMBL/GenBank/DDBJ databases">
        <authorList>
            <person name="Partida-Martinez L."/>
            <person name="Huntemann M."/>
            <person name="Clum A."/>
            <person name="Wang J."/>
            <person name="Palaniappan K."/>
            <person name="Ritter S."/>
            <person name="Chen I.-M."/>
            <person name="Stamatis D."/>
            <person name="Reddy T."/>
            <person name="O'Malley R."/>
            <person name="Daum C."/>
            <person name="Shapiro N."/>
            <person name="Ivanova N."/>
            <person name="Kyrpides N."/>
            <person name="Woyke T."/>
        </authorList>
    </citation>
    <scope>NUCLEOTIDE SEQUENCE [LARGE SCALE GENOMIC DNA]</scope>
    <source>
        <strain evidence="1 2">AS2.23</strain>
    </source>
</reference>
<gene>
    <name evidence="1" type="ORF">FHR75_000412</name>
</gene>
<comment type="caution">
    <text evidence="1">The sequence shown here is derived from an EMBL/GenBank/DDBJ whole genome shotgun (WGS) entry which is preliminary data.</text>
</comment>
<reference evidence="1 2" key="1">
    <citation type="submission" date="2020-08" db="EMBL/GenBank/DDBJ databases">
        <title>The Agave Microbiome: Exploring the role of microbial communities in plant adaptations to desert environments.</title>
        <authorList>
            <person name="Partida-Martinez L.P."/>
        </authorList>
    </citation>
    <scope>NUCLEOTIDE SEQUENCE [LARGE SCALE GENOMIC DNA]</scope>
    <source>
        <strain evidence="1 2">AS2.23</strain>
    </source>
</reference>
<name>A0A7W4TIN4_KINRA</name>
<sequence>MNDSTTNDSTDVVIDVRSLELTTVANPRRTQL</sequence>
<dbReference type="AlphaFoldDB" id="A0A7W4TIN4"/>
<accession>A0A7W4TIN4</accession>